<name>A0A6A4TBW9_SCOMX</name>
<sequence>MTSAVYARYMAQMLLLLPLHNTSQVAENTLAYIYAERPSLSAALASVGRRCPGSPSSYFLLSDHSVDLCLCSSALSEQTGKHVTELDPCQSRIRRSLRQIPFSVQERHTVSLPRKFHCVNGTDFTVFKPVTPEGKIDAASSQTLHVEVTEYYFKKAPKSQRLAVKELRCQTDPYAFRAFSQTKVSRNAVECVVSVANLCARERGFTVIRSKRRAVTGDASSHASLVLVLQKSPTGDIRVRLLMMAYQYSVITANFSQRYDGRGEPSSTHTERYNAALCQLNLWVMSEIETGTNEVNMFCRVSCQELYDKPDTSRTCVGSWGWSCFCEQFRYGVLVRFMDANQRALAFEEDWTTSLFHSGRELWLSVLGSRCAMPLLGLMRDVVFDFVAARHCSPPSSNHKGGLCVLGGKHSAFTRCVYMFRFQDVRVRGSVSVAFAVRPLLLPVHPHHTEPARIKS</sequence>
<gene>
    <name evidence="1" type="ORF">F2P81_001635</name>
</gene>
<proteinExistence type="predicted"/>
<dbReference type="EMBL" id="VEVO01000002">
    <property type="protein sequence ID" value="KAF0045106.1"/>
    <property type="molecule type" value="Genomic_DNA"/>
</dbReference>
<dbReference type="AlphaFoldDB" id="A0A6A4TBW9"/>
<comment type="caution">
    <text evidence="1">The sequence shown here is derived from an EMBL/GenBank/DDBJ whole genome shotgun (WGS) entry which is preliminary data.</text>
</comment>
<evidence type="ECO:0000313" key="1">
    <source>
        <dbReference type="EMBL" id="KAF0045106.1"/>
    </source>
</evidence>
<evidence type="ECO:0000313" key="2">
    <source>
        <dbReference type="Proteomes" id="UP000438429"/>
    </source>
</evidence>
<dbReference type="Proteomes" id="UP000438429">
    <property type="component" value="Unassembled WGS sequence"/>
</dbReference>
<accession>A0A6A4TBW9</accession>
<organism evidence="1 2">
    <name type="scientific">Scophthalmus maximus</name>
    <name type="common">Turbot</name>
    <name type="synonym">Psetta maxima</name>
    <dbReference type="NCBI Taxonomy" id="52904"/>
    <lineage>
        <taxon>Eukaryota</taxon>
        <taxon>Metazoa</taxon>
        <taxon>Chordata</taxon>
        <taxon>Craniata</taxon>
        <taxon>Vertebrata</taxon>
        <taxon>Euteleostomi</taxon>
        <taxon>Actinopterygii</taxon>
        <taxon>Neopterygii</taxon>
        <taxon>Teleostei</taxon>
        <taxon>Neoteleostei</taxon>
        <taxon>Acanthomorphata</taxon>
        <taxon>Carangaria</taxon>
        <taxon>Pleuronectiformes</taxon>
        <taxon>Pleuronectoidei</taxon>
        <taxon>Scophthalmidae</taxon>
        <taxon>Scophthalmus</taxon>
    </lineage>
</organism>
<protein>
    <submittedName>
        <fullName evidence="1">Uncharacterized protein</fullName>
    </submittedName>
</protein>
<reference evidence="1 2" key="1">
    <citation type="submission" date="2019-06" db="EMBL/GenBank/DDBJ databases">
        <title>Draft genomes of female and male turbot (Scophthalmus maximus).</title>
        <authorList>
            <person name="Xu H."/>
            <person name="Xu X.-W."/>
            <person name="Shao C."/>
            <person name="Chen S."/>
        </authorList>
    </citation>
    <scope>NUCLEOTIDE SEQUENCE [LARGE SCALE GENOMIC DNA]</scope>
    <source>
        <strain evidence="1">Ysfricsl-2016a</strain>
        <tissue evidence="1">Blood</tissue>
    </source>
</reference>